<evidence type="ECO:0000256" key="3">
    <source>
        <dbReference type="ARBA" id="ARBA00022679"/>
    </source>
</evidence>
<name>A0A382TJC4_9ZZZZ</name>
<evidence type="ECO:0000256" key="1">
    <source>
        <dbReference type="ARBA" id="ARBA00001933"/>
    </source>
</evidence>
<dbReference type="InterPro" id="IPR051326">
    <property type="entry name" value="Kynurenine-oxoglutarate_AT"/>
</dbReference>
<dbReference type="Gene3D" id="3.40.640.10">
    <property type="entry name" value="Type I PLP-dependent aspartate aminotransferase-like (Major domain)"/>
    <property type="match status" value="1"/>
</dbReference>
<dbReference type="Pfam" id="PF00155">
    <property type="entry name" value="Aminotran_1_2"/>
    <property type="match status" value="1"/>
</dbReference>
<keyword evidence="3" id="KW-0808">Transferase</keyword>
<organism evidence="6">
    <name type="scientific">marine metagenome</name>
    <dbReference type="NCBI Taxonomy" id="408172"/>
    <lineage>
        <taxon>unclassified sequences</taxon>
        <taxon>metagenomes</taxon>
        <taxon>ecological metagenomes</taxon>
    </lineage>
</organism>
<sequence>MKPHNSVLSGYGTNIFTVMSAMAVENNAINLGQGFPDTDGPEDIRQVAADASKEGPNQYPPMMGIPDLRKSTANHNNYFYDLGINWKTETMVTSGATEALAACIFGLIEPGDEAVMIEPLYDCYLPILRRAGGIPRMVKVEPPNWALPYDDIEAAFSKKTKLLVINSPMNPSAKVFSLDELTFIAELLKRYDAYAICDEVYEHLVYDKRKHIPLMTLPGMRDRCVRISSA</sequence>
<dbReference type="GO" id="GO:0016212">
    <property type="term" value="F:kynurenine-oxoglutarate transaminase activity"/>
    <property type="evidence" value="ECO:0007669"/>
    <property type="project" value="TreeGrafter"/>
</dbReference>
<keyword evidence="4" id="KW-0663">Pyridoxal phosphate</keyword>
<dbReference type="InterPro" id="IPR015422">
    <property type="entry name" value="PyrdxlP-dep_Trfase_small"/>
</dbReference>
<proteinExistence type="predicted"/>
<keyword evidence="2" id="KW-0032">Aminotransferase</keyword>
<dbReference type="CDD" id="cd00609">
    <property type="entry name" value="AAT_like"/>
    <property type="match status" value="1"/>
</dbReference>
<dbReference type="InterPro" id="IPR015421">
    <property type="entry name" value="PyrdxlP-dep_Trfase_major"/>
</dbReference>
<gene>
    <name evidence="6" type="ORF">METZ01_LOCUS374451</name>
</gene>
<evidence type="ECO:0000313" key="6">
    <source>
        <dbReference type="EMBL" id="SVD21597.1"/>
    </source>
</evidence>
<dbReference type="Gene3D" id="3.90.1150.10">
    <property type="entry name" value="Aspartate Aminotransferase, domain 1"/>
    <property type="match status" value="1"/>
</dbReference>
<dbReference type="GO" id="GO:0005737">
    <property type="term" value="C:cytoplasm"/>
    <property type="evidence" value="ECO:0007669"/>
    <property type="project" value="TreeGrafter"/>
</dbReference>
<dbReference type="GO" id="GO:0030170">
    <property type="term" value="F:pyridoxal phosphate binding"/>
    <property type="evidence" value="ECO:0007669"/>
    <property type="project" value="InterPro"/>
</dbReference>
<dbReference type="PANTHER" id="PTHR43807:SF20">
    <property type="entry name" value="FI04487P"/>
    <property type="match status" value="1"/>
</dbReference>
<comment type="cofactor">
    <cofactor evidence="1">
        <name>pyridoxal 5'-phosphate</name>
        <dbReference type="ChEBI" id="CHEBI:597326"/>
    </cofactor>
</comment>
<dbReference type="PANTHER" id="PTHR43807">
    <property type="entry name" value="FI04487P"/>
    <property type="match status" value="1"/>
</dbReference>
<evidence type="ECO:0000259" key="5">
    <source>
        <dbReference type="Pfam" id="PF00155"/>
    </source>
</evidence>
<dbReference type="SUPFAM" id="SSF53383">
    <property type="entry name" value="PLP-dependent transferases"/>
    <property type="match status" value="1"/>
</dbReference>
<dbReference type="AlphaFoldDB" id="A0A382TJC4"/>
<feature type="domain" description="Aminotransferase class I/classII large" evidence="5">
    <location>
        <begin position="28"/>
        <end position="212"/>
    </location>
</feature>
<dbReference type="EMBL" id="UINC01136689">
    <property type="protein sequence ID" value="SVD21597.1"/>
    <property type="molecule type" value="Genomic_DNA"/>
</dbReference>
<dbReference type="InterPro" id="IPR004839">
    <property type="entry name" value="Aminotransferase_I/II_large"/>
</dbReference>
<dbReference type="InterPro" id="IPR015424">
    <property type="entry name" value="PyrdxlP-dep_Trfase"/>
</dbReference>
<protein>
    <recommendedName>
        <fullName evidence="5">Aminotransferase class I/classII large domain-containing protein</fullName>
    </recommendedName>
</protein>
<evidence type="ECO:0000256" key="2">
    <source>
        <dbReference type="ARBA" id="ARBA00022576"/>
    </source>
</evidence>
<feature type="non-terminal residue" evidence="6">
    <location>
        <position position="230"/>
    </location>
</feature>
<evidence type="ECO:0000256" key="4">
    <source>
        <dbReference type="ARBA" id="ARBA00022898"/>
    </source>
</evidence>
<accession>A0A382TJC4</accession>
<reference evidence="6" key="1">
    <citation type="submission" date="2018-05" db="EMBL/GenBank/DDBJ databases">
        <authorList>
            <person name="Lanie J.A."/>
            <person name="Ng W.-L."/>
            <person name="Kazmierczak K.M."/>
            <person name="Andrzejewski T.M."/>
            <person name="Davidsen T.M."/>
            <person name="Wayne K.J."/>
            <person name="Tettelin H."/>
            <person name="Glass J.I."/>
            <person name="Rusch D."/>
            <person name="Podicherti R."/>
            <person name="Tsui H.-C.T."/>
            <person name="Winkler M.E."/>
        </authorList>
    </citation>
    <scope>NUCLEOTIDE SEQUENCE</scope>
</reference>